<evidence type="ECO:0008006" key="3">
    <source>
        <dbReference type="Google" id="ProtNLM"/>
    </source>
</evidence>
<evidence type="ECO:0000313" key="2">
    <source>
        <dbReference type="Proteomes" id="UP001143304"/>
    </source>
</evidence>
<keyword evidence="2" id="KW-1185">Reference proteome</keyword>
<name>A0ABT3T9R5_9GAMM</name>
<dbReference type="EMBL" id="SHNO01000002">
    <property type="protein sequence ID" value="MCX2978930.1"/>
    <property type="molecule type" value="Genomic_DNA"/>
</dbReference>
<proteinExistence type="predicted"/>
<dbReference type="Gene3D" id="3.40.50.300">
    <property type="entry name" value="P-loop containing nucleotide triphosphate hydrolases"/>
    <property type="match status" value="1"/>
</dbReference>
<comment type="caution">
    <text evidence="1">The sequence shown here is derived from an EMBL/GenBank/DDBJ whole genome shotgun (WGS) entry which is preliminary data.</text>
</comment>
<gene>
    <name evidence="1" type="ORF">EYC82_16420</name>
</gene>
<dbReference type="SUPFAM" id="SSF52540">
    <property type="entry name" value="P-loop containing nucleoside triphosphate hydrolases"/>
    <property type="match status" value="1"/>
</dbReference>
<dbReference type="RefSeq" id="WP_279250717.1">
    <property type="nucleotide sequence ID" value="NZ_SHNO01000002.1"/>
</dbReference>
<protein>
    <recommendedName>
        <fullName evidence="3">Sulfotransferase family protein</fullName>
    </recommendedName>
</protein>
<dbReference type="InterPro" id="IPR027417">
    <property type="entry name" value="P-loop_NTPase"/>
</dbReference>
<organism evidence="1 2">
    <name type="scientific">Candidatus Marimicrobium litorale</name>
    <dbReference type="NCBI Taxonomy" id="2518991"/>
    <lineage>
        <taxon>Bacteria</taxon>
        <taxon>Pseudomonadati</taxon>
        <taxon>Pseudomonadota</taxon>
        <taxon>Gammaproteobacteria</taxon>
        <taxon>Cellvibrionales</taxon>
        <taxon>Halieaceae</taxon>
        <taxon>Marimicrobium</taxon>
    </lineage>
</organism>
<sequence length="287" mass="33299">MAPLNNKRFLFIHVMKTGGTSFADILKINFSDKVRYPNACFNTDTDYARRIQSYTDVPAFVQDVNSLGSQLRVASAHVPYAVRSLLHGHYETMTILRHPVDRTLSYLKHCRQYHKEHENISLEEIYERAWFKHTFIQNYQTKMFSMSVAEAMTKIRFADNAPAIPSLQDLITRENLSEEVVEFEKLNPARFTLESFVPSTGVIAIDRNRLDTAKKNLTHVELVGVTETYDQFLHQLRDRYSWEIQTMPKRNVGATQKVSDEFESRIAKDNWADIELYDFARSLAAGY</sequence>
<dbReference type="InterPro" id="IPR005331">
    <property type="entry name" value="Sulfotransferase"/>
</dbReference>
<reference evidence="1" key="1">
    <citation type="submission" date="2019-02" db="EMBL/GenBank/DDBJ databases">
        <authorList>
            <person name="Li S.-H."/>
        </authorList>
    </citation>
    <scope>NUCLEOTIDE SEQUENCE</scope>
    <source>
        <strain evidence="1">IMCC11814</strain>
    </source>
</reference>
<dbReference type="Pfam" id="PF03567">
    <property type="entry name" value="Sulfotransfer_2"/>
    <property type="match status" value="1"/>
</dbReference>
<evidence type="ECO:0000313" key="1">
    <source>
        <dbReference type="EMBL" id="MCX2978930.1"/>
    </source>
</evidence>
<dbReference type="Proteomes" id="UP001143304">
    <property type="component" value="Unassembled WGS sequence"/>
</dbReference>
<accession>A0ABT3T9R5</accession>